<proteinExistence type="predicted"/>
<dbReference type="SUPFAM" id="SSF143011">
    <property type="entry name" value="RelE-like"/>
    <property type="match status" value="1"/>
</dbReference>
<dbReference type="InterPro" id="IPR007711">
    <property type="entry name" value="HigB-1"/>
</dbReference>
<evidence type="ECO:0000313" key="2">
    <source>
        <dbReference type="Proteomes" id="UP000254601"/>
    </source>
</evidence>
<dbReference type="PANTHER" id="PTHR40266:SF2">
    <property type="entry name" value="TOXIN HIGB-1"/>
    <property type="match status" value="1"/>
</dbReference>
<evidence type="ECO:0000313" key="1">
    <source>
        <dbReference type="EMBL" id="SUO96726.1"/>
    </source>
</evidence>
<dbReference type="Proteomes" id="UP000254601">
    <property type="component" value="Unassembled WGS sequence"/>
</dbReference>
<dbReference type="Pfam" id="PF05015">
    <property type="entry name" value="HigB-like_toxin"/>
    <property type="match status" value="1"/>
</dbReference>
<dbReference type="EMBL" id="UHIC01000001">
    <property type="protein sequence ID" value="SUO96726.1"/>
    <property type="molecule type" value="Genomic_DNA"/>
</dbReference>
<accession>A0A380MXG4</accession>
<dbReference type="RefSeq" id="WP_072577297.1">
    <property type="nucleotide sequence ID" value="NZ_LWHB01000154.1"/>
</dbReference>
<dbReference type="OrthoDB" id="9801102at2"/>
<dbReference type="PANTHER" id="PTHR40266">
    <property type="entry name" value="TOXIN HIGB-1"/>
    <property type="match status" value="1"/>
</dbReference>
<sequence>MIHSFKDREAQKLFNGLKSRYLNFEKVATRKLAALDEAVELEDLRIPPGNMLEALGGDRKGQYSIRINRQFRICFRWDEGAHDVEITDYH</sequence>
<gene>
    <name evidence="1" type="primary">higB-1</name>
    <name evidence="1" type="ORF">NCTC13337_01990</name>
</gene>
<organism evidence="1 2">
    <name type="scientific">Suttonella ornithocola</name>
    <dbReference type="NCBI Taxonomy" id="279832"/>
    <lineage>
        <taxon>Bacteria</taxon>
        <taxon>Pseudomonadati</taxon>
        <taxon>Pseudomonadota</taxon>
        <taxon>Gammaproteobacteria</taxon>
        <taxon>Cardiobacteriales</taxon>
        <taxon>Cardiobacteriaceae</taxon>
        <taxon>Suttonella</taxon>
    </lineage>
</organism>
<dbReference type="AlphaFoldDB" id="A0A380MXG4"/>
<dbReference type="InterPro" id="IPR035093">
    <property type="entry name" value="RelE/ParE_toxin_dom_sf"/>
</dbReference>
<protein>
    <submittedName>
        <fullName evidence="1">Toxin higB-1</fullName>
    </submittedName>
</protein>
<keyword evidence="2" id="KW-1185">Reference proteome</keyword>
<name>A0A380MXG4_9GAMM</name>
<reference evidence="1 2" key="1">
    <citation type="submission" date="2018-06" db="EMBL/GenBank/DDBJ databases">
        <authorList>
            <consortium name="Pathogen Informatics"/>
            <person name="Doyle S."/>
        </authorList>
    </citation>
    <scope>NUCLEOTIDE SEQUENCE [LARGE SCALE GENOMIC DNA]</scope>
    <source>
        <strain evidence="1 2">NCTC13337</strain>
    </source>
</reference>
<dbReference type="Gene3D" id="3.30.2310.20">
    <property type="entry name" value="RelE-like"/>
    <property type="match status" value="1"/>
</dbReference>